<gene>
    <name evidence="2" type="ORF">GIL414_LOCUS54170</name>
    <name evidence="1" type="ORF">KQP761_LOCUS6058</name>
</gene>
<dbReference type="Proteomes" id="UP000663834">
    <property type="component" value="Unassembled WGS sequence"/>
</dbReference>
<protein>
    <submittedName>
        <fullName evidence="1">Uncharacterized protein</fullName>
    </submittedName>
</protein>
<reference evidence="1" key="1">
    <citation type="submission" date="2021-02" db="EMBL/GenBank/DDBJ databases">
        <authorList>
            <person name="Nowell W R."/>
        </authorList>
    </citation>
    <scope>NUCLEOTIDE SEQUENCE</scope>
</reference>
<organism evidence="1 3">
    <name type="scientific">Rotaria magnacalcarata</name>
    <dbReference type="NCBI Taxonomy" id="392030"/>
    <lineage>
        <taxon>Eukaryota</taxon>
        <taxon>Metazoa</taxon>
        <taxon>Spiralia</taxon>
        <taxon>Gnathifera</taxon>
        <taxon>Rotifera</taxon>
        <taxon>Eurotatoria</taxon>
        <taxon>Bdelloidea</taxon>
        <taxon>Philodinida</taxon>
        <taxon>Philodinidae</taxon>
        <taxon>Rotaria</taxon>
    </lineage>
</organism>
<comment type="caution">
    <text evidence="1">The sequence shown here is derived from an EMBL/GenBank/DDBJ whole genome shotgun (WGS) entry which is preliminary data.</text>
</comment>
<evidence type="ECO:0000313" key="1">
    <source>
        <dbReference type="EMBL" id="CAF1327341.1"/>
    </source>
</evidence>
<proteinExistence type="predicted"/>
<evidence type="ECO:0000313" key="2">
    <source>
        <dbReference type="EMBL" id="CAF4948243.1"/>
    </source>
</evidence>
<dbReference type="EMBL" id="CAJNOW010001732">
    <property type="protein sequence ID" value="CAF1327341.1"/>
    <property type="molecule type" value="Genomic_DNA"/>
</dbReference>
<sequence>MANEFRVKRAYVEACEEDWFNRPWSKNHTSYNSSKVLNNIADGKRYLQGLGYILNLNNADGWNTFEKKLCFNIELSGRSATEFKQLEFKVRGKNGTATYLLVVTNVDYCNKVTVCYAFHHIDERIQDNAVFTMHAADMTLHWLRAKSCESLAAILPRNVAPRLIYE</sequence>
<name>A0A815FR88_9BILA</name>
<dbReference type="Proteomes" id="UP000681720">
    <property type="component" value="Unassembled WGS sequence"/>
</dbReference>
<accession>A0A815FR88</accession>
<evidence type="ECO:0000313" key="3">
    <source>
        <dbReference type="Proteomes" id="UP000663834"/>
    </source>
</evidence>
<dbReference type="OrthoDB" id="9973562at2759"/>
<dbReference type="AlphaFoldDB" id="A0A815FR88"/>
<dbReference type="EMBL" id="CAJOBJ010189487">
    <property type="protein sequence ID" value="CAF4948243.1"/>
    <property type="molecule type" value="Genomic_DNA"/>
</dbReference>